<feature type="region of interest" description="Disordered" evidence="1">
    <location>
        <begin position="749"/>
        <end position="783"/>
    </location>
</feature>
<feature type="compositionally biased region" description="Low complexity" evidence="1">
    <location>
        <begin position="769"/>
        <end position="783"/>
    </location>
</feature>
<dbReference type="InterPro" id="IPR001138">
    <property type="entry name" value="Zn2Cys6_DnaBD"/>
</dbReference>
<protein>
    <recommendedName>
        <fullName evidence="4">Zn(2)-C6 fungal-type domain-containing protein</fullName>
    </recommendedName>
</protein>
<organism evidence="2 3">
    <name type="scientific">Paramarasmius palmivorus</name>
    <dbReference type="NCBI Taxonomy" id="297713"/>
    <lineage>
        <taxon>Eukaryota</taxon>
        <taxon>Fungi</taxon>
        <taxon>Dikarya</taxon>
        <taxon>Basidiomycota</taxon>
        <taxon>Agaricomycotina</taxon>
        <taxon>Agaricomycetes</taxon>
        <taxon>Agaricomycetidae</taxon>
        <taxon>Agaricales</taxon>
        <taxon>Marasmiineae</taxon>
        <taxon>Marasmiaceae</taxon>
        <taxon>Paramarasmius</taxon>
    </lineage>
</organism>
<sequence length="814" mass="88754">MRRVRCDLKDLPVPVSGPNPSCSNCRERGLKCVDEFADVKAVKLLRRGRRLQQVEAIYGKAAGSGSEGHQGIPRPTTIPKLHPDFFKSSFWSWFSLQRPILDPTDFPARYCQGSHTLTAQAGLISMLLVVWAASYGLDEQGLPSEDSSRRSRRERTQTMLREVLEFIDIHAIMRSPSWDGLRVLFLILPLLDDESVHPLDRLAMHEASLSQVVALCSMDDSDEQVGTRARLFWYAYVQEGITTAIRGGRLLLNQDDLDTFAPLTQTQPTFNLNDNYHLPSPISPTFPPSVSSSSSPSSRNSPSMSSLPQHLTHLFSIPLRLSAICRNIHLVLKRKNESDILPEIWSGLDRCWDDFEGVRRCASQGQGQVDVQVERFVSAWQIFIFECHNVLREFLAKLRGPSTPQSRPGSSHQQYHYRYSPGHSPASVTSHPHSPSSASASPAMSPYEVATKKTLRLLPTVLSVIKYNLTYTDASVFDSVDDIGSGTGLFRYDTGLVRDGVFYAAFLCASTSSAELVDYATSPAPSPSPVDAIKQEVGGGVELVRPGLLPILDSDEGARVSLAAIAEMKWAFSKSEEREDSVSLVWEERRSGLRGGVSTAGYAASIMTPSNAMGMQSHPQTSAGTYVYPQQQPQPHSQMPSDFYLGSAASDVEMRYITSTSTSVSTSDSHFSSIQDMGMGHPSHAAYMSRQYNTPYSQVPSLTTASHSSSSSSHSSPEASAYSHLNSSATQHPVLPPLALNINTSRSPVTNAELSAGPNGHPGSWHDYTPPGTAHGSSGGSPAAAFKTEAEEFYAMAGVNVGVVQGVNASYLDF</sequence>
<name>A0AAW0DD16_9AGAR</name>
<feature type="region of interest" description="Disordered" evidence="1">
    <location>
        <begin position="698"/>
        <end position="730"/>
    </location>
</feature>
<dbReference type="CDD" id="cd12148">
    <property type="entry name" value="fungal_TF_MHR"/>
    <property type="match status" value="1"/>
</dbReference>
<evidence type="ECO:0000256" key="1">
    <source>
        <dbReference type="SAM" id="MobiDB-lite"/>
    </source>
</evidence>
<feature type="compositionally biased region" description="Low complexity" evidence="1">
    <location>
        <begin position="705"/>
        <end position="724"/>
    </location>
</feature>
<evidence type="ECO:0008006" key="4">
    <source>
        <dbReference type="Google" id="ProtNLM"/>
    </source>
</evidence>
<feature type="compositionally biased region" description="Low complexity" evidence="1">
    <location>
        <begin position="423"/>
        <end position="443"/>
    </location>
</feature>
<comment type="caution">
    <text evidence="2">The sequence shown here is derived from an EMBL/GenBank/DDBJ whole genome shotgun (WGS) entry which is preliminary data.</text>
</comment>
<dbReference type="Proteomes" id="UP001383192">
    <property type="component" value="Unassembled WGS sequence"/>
</dbReference>
<feature type="compositionally biased region" description="Low complexity" evidence="1">
    <location>
        <begin position="288"/>
        <end position="305"/>
    </location>
</feature>
<reference evidence="2 3" key="1">
    <citation type="submission" date="2024-01" db="EMBL/GenBank/DDBJ databases">
        <title>A draft genome for a cacao thread blight-causing isolate of Paramarasmius palmivorus.</title>
        <authorList>
            <person name="Baruah I.K."/>
            <person name="Bukari Y."/>
            <person name="Amoako-Attah I."/>
            <person name="Meinhardt L.W."/>
            <person name="Bailey B.A."/>
            <person name="Cohen S.P."/>
        </authorList>
    </citation>
    <scope>NUCLEOTIDE SEQUENCE [LARGE SCALE GENOMIC DNA]</scope>
    <source>
        <strain evidence="2 3">GH-12</strain>
    </source>
</reference>
<feature type="region of interest" description="Disordered" evidence="1">
    <location>
        <begin position="283"/>
        <end position="305"/>
    </location>
</feature>
<gene>
    <name evidence="2" type="ORF">VNI00_005867</name>
</gene>
<dbReference type="GO" id="GO:0000981">
    <property type="term" value="F:DNA-binding transcription factor activity, RNA polymerase II-specific"/>
    <property type="evidence" value="ECO:0007669"/>
    <property type="project" value="InterPro"/>
</dbReference>
<accession>A0AAW0DD16</accession>
<dbReference type="EMBL" id="JAYKXP010000017">
    <property type="protein sequence ID" value="KAK7049266.1"/>
    <property type="molecule type" value="Genomic_DNA"/>
</dbReference>
<proteinExistence type="predicted"/>
<dbReference type="AlphaFoldDB" id="A0AAW0DD16"/>
<dbReference type="GO" id="GO:0008270">
    <property type="term" value="F:zinc ion binding"/>
    <property type="evidence" value="ECO:0007669"/>
    <property type="project" value="InterPro"/>
</dbReference>
<evidence type="ECO:0000313" key="2">
    <source>
        <dbReference type="EMBL" id="KAK7049266.1"/>
    </source>
</evidence>
<feature type="region of interest" description="Disordered" evidence="1">
    <location>
        <begin position="422"/>
        <end position="443"/>
    </location>
</feature>
<evidence type="ECO:0000313" key="3">
    <source>
        <dbReference type="Proteomes" id="UP001383192"/>
    </source>
</evidence>
<keyword evidence="3" id="KW-1185">Reference proteome</keyword>
<dbReference type="CDD" id="cd00067">
    <property type="entry name" value="GAL4"/>
    <property type="match status" value="1"/>
</dbReference>